<feature type="non-terminal residue" evidence="2">
    <location>
        <position position="55"/>
    </location>
</feature>
<sequence>MANIRNTGFQWADPLLLDAQLDGEERQIVEAARAYCQERLLPRVREAHRVERFDR</sequence>
<comment type="caution">
    <text evidence="2">The sequence shown here is derived from an EMBL/GenBank/DDBJ whole genome shotgun (WGS) entry which is preliminary data.</text>
</comment>
<dbReference type="InterPro" id="IPR009100">
    <property type="entry name" value="AcylCoA_DH/oxidase_NM_dom_sf"/>
</dbReference>
<dbReference type="GO" id="GO:0016627">
    <property type="term" value="F:oxidoreductase activity, acting on the CH-CH group of donors"/>
    <property type="evidence" value="ECO:0007669"/>
    <property type="project" value="InterPro"/>
</dbReference>
<dbReference type="SUPFAM" id="SSF56645">
    <property type="entry name" value="Acyl-CoA dehydrogenase NM domain-like"/>
    <property type="match status" value="1"/>
</dbReference>
<proteinExistence type="predicted"/>
<dbReference type="EMBL" id="QGTJ01000013">
    <property type="protein sequence ID" value="PWV58821.1"/>
    <property type="molecule type" value="Genomic_DNA"/>
</dbReference>
<dbReference type="InterPro" id="IPR037069">
    <property type="entry name" value="AcylCoA_DH/ox_N_sf"/>
</dbReference>
<evidence type="ECO:0000313" key="3">
    <source>
        <dbReference type="Proteomes" id="UP000246569"/>
    </source>
</evidence>
<dbReference type="Proteomes" id="UP000246569">
    <property type="component" value="Unassembled WGS sequence"/>
</dbReference>
<accession>A0A317MR82</accession>
<name>A0A317MR82_9GAMM</name>
<dbReference type="Gene3D" id="1.10.540.10">
    <property type="entry name" value="Acyl-CoA dehydrogenase/oxidase, N-terminal domain"/>
    <property type="match status" value="1"/>
</dbReference>
<organism evidence="2 3">
    <name type="scientific">Plasticicumulans acidivorans</name>
    <dbReference type="NCBI Taxonomy" id="886464"/>
    <lineage>
        <taxon>Bacteria</taxon>
        <taxon>Pseudomonadati</taxon>
        <taxon>Pseudomonadota</taxon>
        <taxon>Gammaproteobacteria</taxon>
        <taxon>Candidatus Competibacteraceae</taxon>
        <taxon>Plasticicumulans</taxon>
    </lineage>
</organism>
<keyword evidence="3" id="KW-1185">Reference proteome</keyword>
<reference evidence="2 3" key="1">
    <citation type="submission" date="2018-05" db="EMBL/GenBank/DDBJ databases">
        <title>Genomic Encyclopedia of Type Strains, Phase IV (KMG-IV): sequencing the most valuable type-strain genomes for metagenomic binning, comparative biology and taxonomic classification.</title>
        <authorList>
            <person name="Goeker M."/>
        </authorList>
    </citation>
    <scope>NUCLEOTIDE SEQUENCE [LARGE SCALE GENOMIC DNA]</scope>
    <source>
        <strain evidence="2 3">DSM 23606</strain>
    </source>
</reference>
<evidence type="ECO:0000313" key="2">
    <source>
        <dbReference type="EMBL" id="PWV58821.1"/>
    </source>
</evidence>
<gene>
    <name evidence="2" type="ORF">C7443_1131</name>
    <name evidence="1" type="ORF">C7443_12114</name>
</gene>
<evidence type="ECO:0008006" key="4">
    <source>
        <dbReference type="Google" id="ProtNLM"/>
    </source>
</evidence>
<protein>
    <recommendedName>
        <fullName evidence="4">Acyl-CoA dehydrogenase-like protein</fullName>
    </recommendedName>
</protein>
<dbReference type="GO" id="GO:0050660">
    <property type="term" value="F:flavin adenine dinucleotide binding"/>
    <property type="evidence" value="ECO:0007669"/>
    <property type="project" value="InterPro"/>
</dbReference>
<evidence type="ECO:0000313" key="1">
    <source>
        <dbReference type="EMBL" id="PWV57771.1"/>
    </source>
</evidence>
<dbReference type="EMBL" id="QGTJ01000021">
    <property type="protein sequence ID" value="PWV57771.1"/>
    <property type="molecule type" value="Genomic_DNA"/>
</dbReference>
<dbReference type="AlphaFoldDB" id="A0A317MR82"/>